<organism evidence="3 4">
    <name type="scientific">Seminavis robusta</name>
    <dbReference type="NCBI Taxonomy" id="568900"/>
    <lineage>
        <taxon>Eukaryota</taxon>
        <taxon>Sar</taxon>
        <taxon>Stramenopiles</taxon>
        <taxon>Ochrophyta</taxon>
        <taxon>Bacillariophyta</taxon>
        <taxon>Bacillariophyceae</taxon>
        <taxon>Bacillariophycidae</taxon>
        <taxon>Naviculales</taxon>
        <taxon>Naviculaceae</taxon>
        <taxon>Seminavis</taxon>
    </lineage>
</organism>
<evidence type="ECO:0000313" key="3">
    <source>
        <dbReference type="EMBL" id="CAB9511529.1"/>
    </source>
</evidence>
<dbReference type="OrthoDB" id="2127336at2759"/>
<dbReference type="InterPro" id="IPR024188">
    <property type="entry name" value="GltB"/>
</dbReference>
<comment type="caution">
    <text evidence="3">The sequence shown here is derived from an EMBL/GenBank/DDBJ whole genome shotgun (WGS) entry which is preliminary data.</text>
</comment>
<dbReference type="EMBL" id="CAICTM010000488">
    <property type="protein sequence ID" value="CAB9511529.1"/>
    <property type="molecule type" value="Genomic_DNA"/>
</dbReference>
<dbReference type="Gene3D" id="3.20.20.70">
    <property type="entry name" value="Aldolase class I"/>
    <property type="match status" value="1"/>
</dbReference>
<sequence length="603" mass="66213">MHARVAAKRSLRLTATTPRTPLSVWRSLSASANNLPHDDDDSDKKQVNVKSVSAGLPDFIEHWDRKVFRQVGYGMVALTAVSFPVLQELVLTSTMTVVTGAYWYIGLRDIRQPQQTIRRNFPVVGNMRYLLEMIRPEIRQYFVEGDDEAVPFDRNHRGVAYQRSKGITATMPFGTRRDANAVGYEWANHTLYPTQLDVAKQRVLIGGNNPEWCTQPYSSSLLNISAMSYGALSDRAILALSAGAKLGKFSHNTGEGALSDFHKQGGGDLVWNIGTAYFGCGRFAEGSVRVFDPDLFAENAQYAKMIEIKLSQGAKPAHGGMLPKEKISPSIAKARNLHYPVQEDCHSPARHNAFSNPTELCHFIQQLRTLSNGKPVGFKLCLGQPEEFCQLVQAFLDTGIHPDFITVDGSEGGTGAAPPEFSNSVGTPLADGLSFAHAVLVGVGLRDPHDKSKSKVALICSGKILTGFSMYKNFAIGADVCNAARAFLFSLGCIQALKCNDNKCPTGITTQDPELSWGLDPTYKQVRVANFQRATVQACVELMEATGLESWSTIRPGHVTRRVDLGRSKPYDEIFEHLQVGQGDLLHQKGPDALQTVWNKSLN</sequence>
<comment type="similarity">
    <text evidence="1">Belongs to the glutamate synthase family.</text>
</comment>
<keyword evidence="4" id="KW-1185">Reference proteome</keyword>
<protein>
    <submittedName>
        <fullName evidence="3">Glutamate synthase large subunit-like protein YerD</fullName>
    </submittedName>
</protein>
<dbReference type="PIRSF" id="PIRSF006429">
    <property type="entry name" value="GOGAT_lg_2"/>
    <property type="match status" value="1"/>
</dbReference>
<dbReference type="InterPro" id="IPR002932">
    <property type="entry name" value="Glu_synthdom"/>
</dbReference>
<dbReference type="InterPro" id="IPR013785">
    <property type="entry name" value="Aldolase_TIM"/>
</dbReference>
<dbReference type="CDD" id="cd02808">
    <property type="entry name" value="GltS_FMN"/>
    <property type="match status" value="1"/>
</dbReference>
<gene>
    <name evidence="3" type="ORF">SEMRO_489_G153280.1</name>
</gene>
<dbReference type="SUPFAM" id="SSF51395">
    <property type="entry name" value="FMN-linked oxidoreductases"/>
    <property type="match status" value="1"/>
</dbReference>
<reference evidence="3" key="1">
    <citation type="submission" date="2020-06" db="EMBL/GenBank/DDBJ databases">
        <authorList>
            <consortium name="Plant Systems Biology data submission"/>
        </authorList>
    </citation>
    <scope>NUCLEOTIDE SEQUENCE</scope>
    <source>
        <strain evidence="3">D6</strain>
    </source>
</reference>
<evidence type="ECO:0000259" key="2">
    <source>
        <dbReference type="Pfam" id="PF01645"/>
    </source>
</evidence>
<evidence type="ECO:0000313" key="4">
    <source>
        <dbReference type="Proteomes" id="UP001153069"/>
    </source>
</evidence>
<dbReference type="PANTHER" id="PTHR43819:SF1">
    <property type="entry name" value="ARCHAEAL-TYPE GLUTAMATE SYNTHASE [NADPH]"/>
    <property type="match status" value="1"/>
</dbReference>
<dbReference type="PANTHER" id="PTHR43819">
    <property type="entry name" value="ARCHAEAL-TYPE GLUTAMATE SYNTHASE [NADPH]"/>
    <property type="match status" value="1"/>
</dbReference>
<name>A0A9N8E2G7_9STRA</name>
<accession>A0A9N8E2G7</accession>
<feature type="domain" description="Glutamate synthase" evidence="2">
    <location>
        <begin position="219"/>
        <end position="548"/>
    </location>
</feature>
<proteinExistence type="inferred from homology"/>
<evidence type="ECO:0000256" key="1">
    <source>
        <dbReference type="ARBA" id="ARBA00009716"/>
    </source>
</evidence>
<dbReference type="GO" id="GO:0006537">
    <property type="term" value="P:glutamate biosynthetic process"/>
    <property type="evidence" value="ECO:0007669"/>
    <property type="project" value="InterPro"/>
</dbReference>
<dbReference type="GO" id="GO:0015930">
    <property type="term" value="F:glutamate synthase activity"/>
    <property type="evidence" value="ECO:0007669"/>
    <property type="project" value="InterPro"/>
</dbReference>
<dbReference type="Pfam" id="PF01645">
    <property type="entry name" value="Glu_synthase"/>
    <property type="match status" value="1"/>
</dbReference>
<dbReference type="AlphaFoldDB" id="A0A9N8E2G7"/>
<dbReference type="Proteomes" id="UP001153069">
    <property type="component" value="Unassembled WGS sequence"/>
</dbReference>